<dbReference type="Gene3D" id="2.30.30.790">
    <property type="match status" value="1"/>
</dbReference>
<dbReference type="SUPFAM" id="SSF50104">
    <property type="entry name" value="Translation proteins SH3-like domain"/>
    <property type="match status" value="1"/>
</dbReference>
<proteinExistence type="inferred from homology"/>
<dbReference type="GO" id="GO:0022625">
    <property type="term" value="C:cytosolic large ribosomal subunit"/>
    <property type="evidence" value="ECO:0007669"/>
    <property type="project" value="TreeGrafter"/>
</dbReference>
<comment type="function">
    <text evidence="5 6">This protein is located at the 30S-50S ribosomal subunit interface and may play a role in the structure and function of the aminoacyl-tRNA binding site.</text>
</comment>
<dbReference type="GO" id="GO:0003735">
    <property type="term" value="F:structural constituent of ribosome"/>
    <property type="evidence" value="ECO:0007669"/>
    <property type="project" value="InterPro"/>
</dbReference>
<feature type="compositionally biased region" description="Basic and acidic residues" evidence="7">
    <location>
        <begin position="154"/>
        <end position="164"/>
    </location>
</feature>
<dbReference type="PRINTS" id="PR00061">
    <property type="entry name" value="RIBOSOMALL19"/>
</dbReference>
<dbReference type="InterPro" id="IPR018257">
    <property type="entry name" value="Ribosomal_bL19_CS"/>
</dbReference>
<evidence type="ECO:0000256" key="2">
    <source>
        <dbReference type="ARBA" id="ARBA00022980"/>
    </source>
</evidence>
<dbReference type="InterPro" id="IPR001857">
    <property type="entry name" value="Ribosomal_bL19"/>
</dbReference>
<feature type="compositionally biased region" description="Basic and acidic residues" evidence="7">
    <location>
        <begin position="171"/>
        <end position="181"/>
    </location>
</feature>
<evidence type="ECO:0000256" key="3">
    <source>
        <dbReference type="ARBA" id="ARBA00023274"/>
    </source>
</evidence>
<evidence type="ECO:0000313" key="8">
    <source>
        <dbReference type="EMBL" id="MCA9385111.1"/>
    </source>
</evidence>
<dbReference type="PANTHER" id="PTHR15680:SF9">
    <property type="entry name" value="LARGE RIBOSOMAL SUBUNIT PROTEIN BL19M"/>
    <property type="match status" value="1"/>
</dbReference>
<dbReference type="PANTHER" id="PTHR15680">
    <property type="entry name" value="RIBOSOMAL PROTEIN L19"/>
    <property type="match status" value="1"/>
</dbReference>
<dbReference type="HAMAP" id="MF_00402">
    <property type="entry name" value="Ribosomal_bL19"/>
    <property type="match status" value="1"/>
</dbReference>
<sequence>MNIALAKTVETPYMKKTLPNVEVGDMINVTSVIRDEEGEKRRTQDYKGIVLAIKNTGTSKTITVRKISGGVGVEKIFPLHSPNVESITILKKGKVRRSKIYYMRDRIGKSAMKVTDSGAEIKEVQVIDEAYLEASEVEVPEETTVAKEEVVEEVAVEKTETKEEAVEETPTTEKKEDSEEK</sequence>
<comment type="similarity">
    <text evidence="1 5 6">Belongs to the bacterial ribosomal protein bL19 family.</text>
</comment>
<gene>
    <name evidence="5 8" type="primary">rplS</name>
    <name evidence="8" type="ORF">KC717_00520</name>
</gene>
<dbReference type="EMBL" id="JAGQLH010000004">
    <property type="protein sequence ID" value="MCA9385111.1"/>
    <property type="molecule type" value="Genomic_DNA"/>
</dbReference>
<evidence type="ECO:0000256" key="7">
    <source>
        <dbReference type="SAM" id="MobiDB-lite"/>
    </source>
</evidence>
<evidence type="ECO:0000256" key="6">
    <source>
        <dbReference type="RuleBase" id="RU000559"/>
    </source>
</evidence>
<dbReference type="InterPro" id="IPR038657">
    <property type="entry name" value="Ribosomal_bL19_sf"/>
</dbReference>
<dbReference type="Pfam" id="PF01245">
    <property type="entry name" value="Ribosomal_L19"/>
    <property type="match status" value="1"/>
</dbReference>
<protein>
    <recommendedName>
        <fullName evidence="4 5">Large ribosomal subunit protein bL19</fullName>
    </recommendedName>
</protein>
<evidence type="ECO:0000256" key="4">
    <source>
        <dbReference type="ARBA" id="ARBA00035171"/>
    </source>
</evidence>
<organism evidence="8 9">
    <name type="scientific">Candidatus Dojkabacteria bacterium</name>
    <dbReference type="NCBI Taxonomy" id="2099670"/>
    <lineage>
        <taxon>Bacteria</taxon>
        <taxon>Candidatus Dojkabacteria</taxon>
    </lineage>
</organism>
<reference evidence="8" key="2">
    <citation type="journal article" date="2021" name="Microbiome">
        <title>Successional dynamics and alternative stable states in a saline activated sludge microbial community over 9 years.</title>
        <authorList>
            <person name="Wang Y."/>
            <person name="Ye J."/>
            <person name="Ju F."/>
            <person name="Liu L."/>
            <person name="Boyd J.A."/>
            <person name="Deng Y."/>
            <person name="Parks D.H."/>
            <person name="Jiang X."/>
            <person name="Yin X."/>
            <person name="Woodcroft B.J."/>
            <person name="Tyson G.W."/>
            <person name="Hugenholtz P."/>
            <person name="Polz M.F."/>
            <person name="Zhang T."/>
        </authorList>
    </citation>
    <scope>NUCLEOTIDE SEQUENCE</scope>
    <source>
        <strain evidence="8">HKST-UBA11</strain>
    </source>
</reference>
<comment type="caution">
    <text evidence="8">The sequence shown here is derived from an EMBL/GenBank/DDBJ whole genome shotgun (WGS) entry which is preliminary data.</text>
</comment>
<dbReference type="NCBIfam" id="TIGR01024">
    <property type="entry name" value="rplS_bact"/>
    <property type="match status" value="1"/>
</dbReference>
<keyword evidence="2 5" id="KW-0689">Ribosomal protein</keyword>
<reference evidence="8" key="1">
    <citation type="submission" date="2020-04" db="EMBL/GenBank/DDBJ databases">
        <authorList>
            <person name="Zhang T."/>
        </authorList>
    </citation>
    <scope>NUCLEOTIDE SEQUENCE</scope>
    <source>
        <strain evidence="8">HKST-UBA11</strain>
    </source>
</reference>
<dbReference type="Proteomes" id="UP000754563">
    <property type="component" value="Unassembled WGS sequence"/>
</dbReference>
<evidence type="ECO:0000256" key="1">
    <source>
        <dbReference type="ARBA" id="ARBA00005781"/>
    </source>
</evidence>
<dbReference type="GO" id="GO:0006412">
    <property type="term" value="P:translation"/>
    <property type="evidence" value="ECO:0007669"/>
    <property type="project" value="UniProtKB-UniRule"/>
</dbReference>
<name>A0A955L7N3_9BACT</name>
<dbReference type="PROSITE" id="PS01015">
    <property type="entry name" value="RIBOSOMAL_L19"/>
    <property type="match status" value="1"/>
</dbReference>
<evidence type="ECO:0000313" key="9">
    <source>
        <dbReference type="Proteomes" id="UP000754563"/>
    </source>
</evidence>
<accession>A0A955L7N3</accession>
<feature type="region of interest" description="Disordered" evidence="7">
    <location>
        <begin position="154"/>
        <end position="181"/>
    </location>
</feature>
<dbReference type="InterPro" id="IPR008991">
    <property type="entry name" value="Translation_prot_SH3-like_sf"/>
</dbReference>
<dbReference type="AlphaFoldDB" id="A0A955L7N3"/>
<keyword evidence="3 5" id="KW-0687">Ribonucleoprotein</keyword>
<evidence type="ECO:0000256" key="5">
    <source>
        <dbReference type="HAMAP-Rule" id="MF_00402"/>
    </source>
</evidence>